<protein>
    <submittedName>
        <fullName evidence="1">Uncharacterized protein</fullName>
    </submittedName>
</protein>
<gene>
    <name evidence="1" type="ORF">S01H4_14565</name>
</gene>
<accession>X0ZXM2</accession>
<comment type="caution">
    <text evidence="1">The sequence shown here is derived from an EMBL/GenBank/DDBJ whole genome shotgun (WGS) entry which is preliminary data.</text>
</comment>
<organism evidence="1">
    <name type="scientific">marine sediment metagenome</name>
    <dbReference type="NCBI Taxonomy" id="412755"/>
    <lineage>
        <taxon>unclassified sequences</taxon>
        <taxon>metagenomes</taxon>
        <taxon>ecological metagenomes</taxon>
    </lineage>
</organism>
<proteinExistence type="predicted"/>
<dbReference type="AlphaFoldDB" id="X0ZXM2"/>
<feature type="non-terminal residue" evidence="1">
    <location>
        <position position="1"/>
    </location>
</feature>
<evidence type="ECO:0000313" key="1">
    <source>
        <dbReference type="EMBL" id="GAG62637.1"/>
    </source>
</evidence>
<sequence length="56" mass="6640">DETDKKTAYDFVQDMLDMLFEYDAQSVINWVNKKRREGWALGESPLFGDVPKKERE</sequence>
<reference evidence="1" key="1">
    <citation type="journal article" date="2014" name="Front. Microbiol.">
        <title>High frequency of phylogenetically diverse reductive dehalogenase-homologous genes in deep subseafloor sedimentary metagenomes.</title>
        <authorList>
            <person name="Kawai M."/>
            <person name="Futagami T."/>
            <person name="Toyoda A."/>
            <person name="Takaki Y."/>
            <person name="Nishi S."/>
            <person name="Hori S."/>
            <person name="Arai W."/>
            <person name="Tsubouchi T."/>
            <person name="Morono Y."/>
            <person name="Uchiyama I."/>
            <person name="Ito T."/>
            <person name="Fujiyama A."/>
            <person name="Inagaki F."/>
            <person name="Takami H."/>
        </authorList>
    </citation>
    <scope>NUCLEOTIDE SEQUENCE</scope>
    <source>
        <strain evidence="1">Expedition CK06-06</strain>
    </source>
</reference>
<dbReference type="EMBL" id="BART01006389">
    <property type="protein sequence ID" value="GAG62637.1"/>
    <property type="molecule type" value="Genomic_DNA"/>
</dbReference>
<name>X0ZXM2_9ZZZZ</name>